<dbReference type="Pfam" id="PF18775">
    <property type="entry name" value="APOBEC4"/>
    <property type="match status" value="1"/>
</dbReference>
<keyword evidence="2" id="KW-1133">Transmembrane helix</keyword>
<evidence type="ECO:0000256" key="2">
    <source>
        <dbReference type="SAM" id="Phobius"/>
    </source>
</evidence>
<reference evidence="3 4" key="1">
    <citation type="submission" date="2024-02" db="EMBL/GenBank/DDBJ databases">
        <title>Chromosome-scale genome assembly of the rough periwinkle Littorina saxatilis.</title>
        <authorList>
            <person name="De Jode A."/>
            <person name="Faria R."/>
            <person name="Formenti G."/>
            <person name="Sims Y."/>
            <person name="Smith T.P."/>
            <person name="Tracey A."/>
            <person name="Wood J.M.D."/>
            <person name="Zagrodzka Z.B."/>
            <person name="Johannesson K."/>
            <person name="Butlin R.K."/>
            <person name="Leder E.H."/>
        </authorList>
    </citation>
    <scope>NUCLEOTIDE SEQUENCE [LARGE SCALE GENOMIC DNA]</scope>
    <source>
        <strain evidence="3">Snail1</strain>
        <tissue evidence="3">Muscle</tissue>
    </source>
</reference>
<dbReference type="PROSITE" id="PS00903">
    <property type="entry name" value="CYT_DCMP_DEAMINASES_1"/>
    <property type="match status" value="1"/>
</dbReference>
<keyword evidence="2" id="KW-0812">Transmembrane</keyword>
<dbReference type="AlphaFoldDB" id="A0AAN9FYP4"/>
<evidence type="ECO:0000313" key="4">
    <source>
        <dbReference type="Proteomes" id="UP001374579"/>
    </source>
</evidence>
<protein>
    <recommendedName>
        <fullName evidence="5">CMP/dCMP-type deaminase domain-containing protein</fullName>
    </recommendedName>
</protein>
<dbReference type="InterPro" id="IPR016192">
    <property type="entry name" value="APOBEC/CMP_deaminase_Zn-bd"/>
</dbReference>
<dbReference type="GO" id="GO:0008270">
    <property type="term" value="F:zinc ion binding"/>
    <property type="evidence" value="ECO:0007669"/>
    <property type="project" value="InterPro"/>
</dbReference>
<evidence type="ECO:0000256" key="1">
    <source>
        <dbReference type="SAM" id="MobiDB-lite"/>
    </source>
</evidence>
<feature type="compositionally biased region" description="Acidic residues" evidence="1">
    <location>
        <begin position="249"/>
        <end position="259"/>
    </location>
</feature>
<evidence type="ECO:0008006" key="5">
    <source>
        <dbReference type="Google" id="ProtNLM"/>
    </source>
</evidence>
<keyword evidence="2" id="KW-0472">Membrane</keyword>
<proteinExistence type="predicted"/>
<gene>
    <name evidence="3" type="ORF">V1264_024860</name>
</gene>
<dbReference type="GO" id="GO:0016787">
    <property type="term" value="F:hydrolase activity"/>
    <property type="evidence" value="ECO:0007669"/>
    <property type="project" value="InterPro"/>
</dbReference>
<name>A0AAN9FYP4_9CAEN</name>
<feature type="transmembrane region" description="Helical" evidence="2">
    <location>
        <begin position="396"/>
        <end position="417"/>
    </location>
</feature>
<organism evidence="3 4">
    <name type="scientific">Littorina saxatilis</name>
    <dbReference type="NCBI Taxonomy" id="31220"/>
    <lineage>
        <taxon>Eukaryota</taxon>
        <taxon>Metazoa</taxon>
        <taxon>Spiralia</taxon>
        <taxon>Lophotrochozoa</taxon>
        <taxon>Mollusca</taxon>
        <taxon>Gastropoda</taxon>
        <taxon>Caenogastropoda</taxon>
        <taxon>Littorinimorpha</taxon>
        <taxon>Littorinoidea</taxon>
        <taxon>Littorinidae</taxon>
        <taxon>Littorina</taxon>
    </lineage>
</organism>
<feature type="region of interest" description="Disordered" evidence="1">
    <location>
        <begin position="211"/>
        <end position="260"/>
    </location>
</feature>
<comment type="caution">
    <text evidence="3">The sequence shown here is derived from an EMBL/GenBank/DDBJ whole genome shotgun (WGS) entry which is preliminary data.</text>
</comment>
<evidence type="ECO:0000313" key="3">
    <source>
        <dbReference type="EMBL" id="KAK7088982.1"/>
    </source>
</evidence>
<dbReference type="EMBL" id="JBAMIC010003421">
    <property type="protein sequence ID" value="KAK7088982.1"/>
    <property type="molecule type" value="Genomic_DNA"/>
</dbReference>
<sequence length="422" mass="47687">MDSSEVTEVTNLPQHIREEVFETFWKSGQRGGRAYILSEGQSYAYVVAAFILSDGCGGQRRYLISRSTSRGPHAETKMVRFLKMKLNEGMLGSGQTIVMYMNFSPCQNCSRQLCDLKRNKLNLHNVGLELVVAHLYRVDREDAEIHCQGLRNVRMAGVVIRAFNCFGQWDWSTLGKHILHVQGNYMHSLSSRILQDQNLRKQLEDRVMHEGRSHVMNNDSDVRNSLAMSQRSSEDIDNISTNSGREDTWSDDDEADNDDTSTILTDATITNPTTNNFIIYNDAEINIAGIPRINTYSDNREAVPHQTRGQDHRSSVNLARSGLATWEHAKRLMFLLPFIALGVVLLGVLVYALSSPLILSGLTVLFGLSTFRPREHFLPWHEAIRDVPKELVCSVLAVWMILLDAIYAVAIVVCVWCSKLLE</sequence>
<dbReference type="Proteomes" id="UP001374579">
    <property type="component" value="Unassembled WGS sequence"/>
</dbReference>
<dbReference type="Gene3D" id="3.40.140.10">
    <property type="entry name" value="Cytidine Deaminase, domain 2"/>
    <property type="match status" value="1"/>
</dbReference>
<feature type="transmembrane region" description="Helical" evidence="2">
    <location>
        <begin position="332"/>
        <end position="353"/>
    </location>
</feature>
<accession>A0AAN9FYP4</accession>
<keyword evidence="4" id="KW-1185">Reference proteome</keyword>